<gene>
    <name evidence="7" type="ORF">TrST_g14308</name>
</gene>
<keyword evidence="8" id="KW-1185">Reference proteome</keyword>
<evidence type="ECO:0000256" key="2">
    <source>
        <dbReference type="ARBA" id="ARBA00023145"/>
    </source>
</evidence>
<dbReference type="GO" id="GO:0006508">
    <property type="term" value="P:proteolysis"/>
    <property type="evidence" value="ECO:0007669"/>
    <property type="project" value="InterPro"/>
</dbReference>
<dbReference type="Gene3D" id="3.90.70.10">
    <property type="entry name" value="Cysteine proteinases"/>
    <property type="match status" value="1"/>
</dbReference>
<proteinExistence type="inferred from homology"/>
<comment type="caution">
    <text evidence="7">The sequence shown here is derived from an EMBL/GenBank/DDBJ whole genome shotgun (WGS) entry which is preliminary data.</text>
</comment>
<evidence type="ECO:0000259" key="6">
    <source>
        <dbReference type="SMART" id="SM00848"/>
    </source>
</evidence>
<dbReference type="PROSITE" id="PS00139">
    <property type="entry name" value="THIOL_PROTEASE_CYS"/>
    <property type="match status" value="1"/>
</dbReference>
<name>A0A9W6ZTP5_9STRA</name>
<keyword evidence="3" id="KW-1015">Disulfide bond</keyword>
<dbReference type="SUPFAM" id="SSF54001">
    <property type="entry name" value="Cysteine proteinases"/>
    <property type="match status" value="1"/>
</dbReference>
<dbReference type="InterPro" id="IPR039417">
    <property type="entry name" value="Peptidase_C1A_papain-like"/>
</dbReference>
<evidence type="ECO:0000313" key="8">
    <source>
        <dbReference type="Proteomes" id="UP001165085"/>
    </source>
</evidence>
<dbReference type="OrthoDB" id="190265at2759"/>
<dbReference type="InterPro" id="IPR038765">
    <property type="entry name" value="Papain-like_cys_pep_sf"/>
</dbReference>
<dbReference type="EMBL" id="BRXY01000058">
    <property type="protein sequence ID" value="GMH59316.1"/>
    <property type="molecule type" value="Genomic_DNA"/>
</dbReference>
<dbReference type="InterPro" id="IPR013201">
    <property type="entry name" value="Prot_inhib_I29"/>
</dbReference>
<dbReference type="CDD" id="cd02248">
    <property type="entry name" value="Peptidase_C1A"/>
    <property type="match status" value="1"/>
</dbReference>
<evidence type="ECO:0000256" key="1">
    <source>
        <dbReference type="ARBA" id="ARBA00008455"/>
    </source>
</evidence>
<evidence type="ECO:0000256" key="4">
    <source>
        <dbReference type="SAM" id="SignalP"/>
    </source>
</evidence>
<keyword evidence="4" id="KW-0732">Signal</keyword>
<protein>
    <submittedName>
        <fullName evidence="7">Uncharacterized protein</fullName>
    </submittedName>
</protein>
<feature type="domain" description="Cathepsin propeptide inhibitor" evidence="6">
    <location>
        <begin position="30"/>
        <end position="89"/>
    </location>
</feature>
<dbReference type="SMART" id="SM00645">
    <property type="entry name" value="Pept_C1"/>
    <property type="match status" value="1"/>
</dbReference>
<dbReference type="PRINTS" id="PR00705">
    <property type="entry name" value="PAPAIN"/>
</dbReference>
<accession>A0A9W6ZTP5</accession>
<evidence type="ECO:0000313" key="7">
    <source>
        <dbReference type="EMBL" id="GMH59316.1"/>
    </source>
</evidence>
<dbReference type="PROSITE" id="PS00639">
    <property type="entry name" value="THIOL_PROTEASE_HIS"/>
    <property type="match status" value="1"/>
</dbReference>
<sequence length="341" mass="36565">MKFALALAALATTAQALSEEASSMLLSERFEAFKAEHGKTYTGAEHKERMSVFEANVEKVAKLNSKLEASGKAPVHGVTKFADMTEDEFQFYLGVDANLKAPELPVYRADEVVVNATGSFNWNDEGKLTAVKDQQQCGSCWAFSATETVETAWAIAGNSLTEFAPQQLVSCDSVDQGCNGGLPSNAFEYIKSAGGMCTESDYPYTSGKGVTGTCTSPLPSLSGGTVSDWGYAQDKCQGFQACTEDTDAIIAALKQYGPMSIAIDASQWSSYTGGIMDSGSCSNSPRKMDHAVQLVGYDADENYWVVRNSWNTNWGEDGFIRLKMGENTCGIANLAALVKSV</sequence>
<dbReference type="AlphaFoldDB" id="A0A9W6ZTP5"/>
<dbReference type="SMART" id="SM00848">
    <property type="entry name" value="Inhibitor_I29"/>
    <property type="match status" value="1"/>
</dbReference>
<dbReference type="Pfam" id="PF00112">
    <property type="entry name" value="Peptidase_C1"/>
    <property type="match status" value="1"/>
</dbReference>
<comment type="similarity">
    <text evidence="1">Belongs to the peptidase C1 family.</text>
</comment>
<keyword evidence="2" id="KW-0865">Zymogen</keyword>
<dbReference type="InterPro" id="IPR000169">
    <property type="entry name" value="Pept_cys_AS"/>
</dbReference>
<evidence type="ECO:0000256" key="3">
    <source>
        <dbReference type="ARBA" id="ARBA00023157"/>
    </source>
</evidence>
<organism evidence="7 8">
    <name type="scientific">Triparma strigata</name>
    <dbReference type="NCBI Taxonomy" id="1606541"/>
    <lineage>
        <taxon>Eukaryota</taxon>
        <taxon>Sar</taxon>
        <taxon>Stramenopiles</taxon>
        <taxon>Ochrophyta</taxon>
        <taxon>Bolidophyceae</taxon>
        <taxon>Parmales</taxon>
        <taxon>Triparmaceae</taxon>
        <taxon>Triparma</taxon>
    </lineage>
</organism>
<feature type="domain" description="Peptidase C1A papain C-terminal" evidence="5">
    <location>
        <begin position="116"/>
        <end position="339"/>
    </location>
</feature>
<dbReference type="Pfam" id="PF08246">
    <property type="entry name" value="Inhibitor_I29"/>
    <property type="match status" value="1"/>
</dbReference>
<dbReference type="InterPro" id="IPR025660">
    <property type="entry name" value="Pept_his_AS"/>
</dbReference>
<dbReference type="InterPro" id="IPR025661">
    <property type="entry name" value="Pept_asp_AS"/>
</dbReference>
<evidence type="ECO:0000259" key="5">
    <source>
        <dbReference type="SMART" id="SM00645"/>
    </source>
</evidence>
<feature type="chain" id="PRO_5040982408" evidence="4">
    <location>
        <begin position="17"/>
        <end position="341"/>
    </location>
</feature>
<feature type="signal peptide" evidence="4">
    <location>
        <begin position="1"/>
        <end position="16"/>
    </location>
</feature>
<dbReference type="InterPro" id="IPR013128">
    <property type="entry name" value="Peptidase_C1A"/>
</dbReference>
<reference evidence="8" key="1">
    <citation type="journal article" date="2023" name="Commun. Biol.">
        <title>Genome analysis of Parmales, the sister group of diatoms, reveals the evolutionary specialization of diatoms from phago-mixotrophs to photoautotrophs.</title>
        <authorList>
            <person name="Ban H."/>
            <person name="Sato S."/>
            <person name="Yoshikawa S."/>
            <person name="Yamada K."/>
            <person name="Nakamura Y."/>
            <person name="Ichinomiya M."/>
            <person name="Sato N."/>
            <person name="Blanc-Mathieu R."/>
            <person name="Endo H."/>
            <person name="Kuwata A."/>
            <person name="Ogata H."/>
        </authorList>
    </citation>
    <scope>NUCLEOTIDE SEQUENCE [LARGE SCALE GENOMIC DNA]</scope>
    <source>
        <strain evidence="8">NIES 3701</strain>
    </source>
</reference>
<dbReference type="GO" id="GO:0008234">
    <property type="term" value="F:cysteine-type peptidase activity"/>
    <property type="evidence" value="ECO:0007669"/>
    <property type="project" value="InterPro"/>
</dbReference>
<dbReference type="InterPro" id="IPR000668">
    <property type="entry name" value="Peptidase_C1A_C"/>
</dbReference>
<dbReference type="PANTHER" id="PTHR12411">
    <property type="entry name" value="CYSTEINE PROTEASE FAMILY C1-RELATED"/>
    <property type="match status" value="1"/>
</dbReference>
<dbReference type="Proteomes" id="UP001165085">
    <property type="component" value="Unassembled WGS sequence"/>
</dbReference>
<dbReference type="PROSITE" id="PS00640">
    <property type="entry name" value="THIOL_PROTEASE_ASN"/>
    <property type="match status" value="1"/>
</dbReference>